<accession>A0A371ILA2</accession>
<dbReference type="Pfam" id="PF10088">
    <property type="entry name" value="DUF2326"/>
    <property type="match status" value="1"/>
</dbReference>
<dbReference type="AlphaFoldDB" id="A0A371ILA2"/>
<dbReference type="EMBL" id="MBEW02000009">
    <property type="protein sequence ID" value="RDY21267.1"/>
    <property type="molecule type" value="Genomic_DNA"/>
</dbReference>
<gene>
    <name evidence="3" type="ORF">BBG48_005645</name>
</gene>
<comment type="caution">
    <text evidence="3">The sequence shown here is derived from an EMBL/GenBank/DDBJ whole genome shotgun (WGS) entry which is preliminary data.</text>
</comment>
<feature type="coiled-coil region" evidence="1">
    <location>
        <begin position="327"/>
        <end position="354"/>
    </location>
</feature>
<dbReference type="InterPro" id="IPR018760">
    <property type="entry name" value="DUF2326"/>
</dbReference>
<keyword evidence="1" id="KW-0175">Coiled coil</keyword>
<organism evidence="3 4">
    <name type="scientific">Criibacterium bergeronii</name>
    <dbReference type="NCBI Taxonomy" id="1871336"/>
    <lineage>
        <taxon>Bacteria</taxon>
        <taxon>Bacillati</taxon>
        <taxon>Bacillota</taxon>
        <taxon>Clostridia</taxon>
        <taxon>Peptostreptococcales</taxon>
        <taxon>Filifactoraceae</taxon>
        <taxon>Criibacterium</taxon>
    </lineage>
</organism>
<keyword evidence="4" id="KW-1185">Reference proteome</keyword>
<reference evidence="3 4" key="1">
    <citation type="journal article" date="2016" name="Genome Announc.">
        <title>Draft Genome Sequence of Criibacterium bergeronii gen. nov., sp. nov., Strain CCRI-22567T, Isolated from a Vaginal Sample from a Woman with Bacterial Vaginosis.</title>
        <authorList>
            <person name="Maheux A.F."/>
            <person name="Berube E."/>
            <person name="Boudreau D.K."/>
            <person name="Raymond F."/>
            <person name="Corbeil J."/>
            <person name="Roy P.H."/>
            <person name="Boissinot M."/>
            <person name="Omar R.F."/>
        </authorList>
    </citation>
    <scope>NUCLEOTIDE SEQUENCE [LARGE SCALE GENOMIC DNA]</scope>
    <source>
        <strain evidence="3 4">CCRI-22567</strain>
    </source>
</reference>
<sequence length="550" mass="62604">MLVEVMCDKFKDHGRPRGRISLKPGLNTVMGSASGSNSIGKSTFLMIIDFIFGGDDYVEKLTDVQTEVGEHRICFAFEFADGKHYFYRSNVDYKNVQKCDKDYQPIEDGLISLNQYLSFLQTHYDMNLAGLTFRNAIGRSMRVYKRETLDEEHPLHQAKQETAKSAIEGLLKLTDLHSGIEAQSKITTEAKDKYTTFKKAQKYQYIPFVTKQPDYDKNETRIAELTEQAEELARKSSGGLLDLDSMQAEQLSVLQGKLSNFKRQRSRLLSQLRAIRVDRDLGKKSFKRNYDDLLRFFPEVDLQRIEAIEGFHKQLAGILKKEFSETEENMQTALDLIEKEMKQIEAEISQMAKTTDLSKVVLEQYAAIDKELKMLRAANENFIKTTELSNIAKAYEAELDRLVVEQIAIMQQEINSKMFDINNTIYSGRKTAPNLTITDASHYTFFTPRDGGTGAQYKGLVVFDLAMLAITRLPAIAHDSVMLKHIEDDAIEKIMELYAGTSKQVFIAMDKEGSYTKKSQEIMEASKVLQLSPGEGALFGRTWNDVEVDQ</sequence>
<evidence type="ECO:0000259" key="2">
    <source>
        <dbReference type="Pfam" id="PF10088"/>
    </source>
</evidence>
<evidence type="ECO:0000256" key="1">
    <source>
        <dbReference type="SAM" id="Coils"/>
    </source>
</evidence>
<proteinExistence type="predicted"/>
<dbReference type="RefSeq" id="WP_068912748.1">
    <property type="nucleotide sequence ID" value="NZ_MBEW02000009.1"/>
</dbReference>
<evidence type="ECO:0000313" key="4">
    <source>
        <dbReference type="Proteomes" id="UP000093352"/>
    </source>
</evidence>
<protein>
    <submittedName>
        <fullName evidence="3">DUF2326 domain-containing protein</fullName>
    </submittedName>
</protein>
<dbReference type="InterPro" id="IPR027417">
    <property type="entry name" value="P-loop_NTPase"/>
</dbReference>
<evidence type="ECO:0000313" key="3">
    <source>
        <dbReference type="EMBL" id="RDY21267.1"/>
    </source>
</evidence>
<dbReference type="Gene3D" id="3.40.50.300">
    <property type="entry name" value="P-loop containing nucleotide triphosphate hydrolases"/>
    <property type="match status" value="1"/>
</dbReference>
<feature type="domain" description="DUF2326" evidence="2">
    <location>
        <begin position="423"/>
        <end position="540"/>
    </location>
</feature>
<name>A0A371ILA2_9FIRM</name>
<dbReference type="Proteomes" id="UP000093352">
    <property type="component" value="Unassembled WGS sequence"/>
</dbReference>
<dbReference type="STRING" id="1871336.BBG48_03280"/>